<sequence>MQINIRKTIQTTVTVADEFLFYVEELDASGEMPTLLGLADEKYTFDGMDDEFFEFVERKMNESGIYVRLIHVVEKSCAGSTVTFEVESGLAKSAVVFENPDLGEVTDIGIRIHGNNVTLGTTVYNPRPHFESLAGHVLLEEIARDMIKDLIFYD</sequence>
<proteinExistence type="predicted"/>
<dbReference type="AlphaFoldDB" id="A0A1G5WJ32"/>
<dbReference type="EMBL" id="FMXB01000010">
    <property type="protein sequence ID" value="SDA57934.1"/>
    <property type="molecule type" value="Genomic_DNA"/>
</dbReference>
<gene>
    <name evidence="1" type="ORF">SAMN02910315_01450</name>
</gene>
<dbReference type="OrthoDB" id="78054at2157"/>
<name>A0A1G5WJ32_9EURY</name>
<evidence type="ECO:0000313" key="1">
    <source>
        <dbReference type="EMBL" id="SDA57934.1"/>
    </source>
</evidence>
<reference evidence="1 2" key="1">
    <citation type="submission" date="2016-10" db="EMBL/GenBank/DDBJ databases">
        <authorList>
            <person name="Varghese N."/>
            <person name="Submissions S."/>
        </authorList>
    </citation>
    <scope>NUCLEOTIDE SEQUENCE [LARGE SCALE GENOMIC DNA]</scope>
    <source>
        <strain evidence="1 2">DSM 16643</strain>
    </source>
</reference>
<evidence type="ECO:0000313" key="2">
    <source>
        <dbReference type="Proteomes" id="UP000323439"/>
    </source>
</evidence>
<dbReference type="RefSeq" id="WP_149731987.1">
    <property type="nucleotide sequence ID" value="NZ_FMXB01000010.1"/>
</dbReference>
<protein>
    <submittedName>
        <fullName evidence="1">Uncharacterized protein</fullName>
    </submittedName>
</protein>
<accession>A0A1G5WJ32</accession>
<dbReference type="Proteomes" id="UP000323439">
    <property type="component" value="Unassembled WGS sequence"/>
</dbReference>
<organism evidence="1 2">
    <name type="scientific">Methanobrevibacter millerae</name>
    <dbReference type="NCBI Taxonomy" id="230361"/>
    <lineage>
        <taxon>Archaea</taxon>
        <taxon>Methanobacteriati</taxon>
        <taxon>Methanobacteriota</taxon>
        <taxon>Methanomada group</taxon>
        <taxon>Methanobacteria</taxon>
        <taxon>Methanobacteriales</taxon>
        <taxon>Methanobacteriaceae</taxon>
        <taxon>Methanobrevibacter</taxon>
    </lineage>
</organism>
<keyword evidence="2" id="KW-1185">Reference proteome</keyword>